<dbReference type="PANTHER" id="PTHR38110">
    <property type="entry name" value="CHROMOSOME 23, WHOLE GENOME SHOTGUN SEQUENCE"/>
    <property type="match status" value="1"/>
</dbReference>
<dbReference type="Pfam" id="PF20789">
    <property type="entry name" value="4HBT_3C"/>
    <property type="match status" value="1"/>
</dbReference>
<feature type="domain" description="Acyl-CoA thioesterase-like C-terminal" evidence="2">
    <location>
        <begin position="129"/>
        <end position="257"/>
    </location>
</feature>
<name>A0A545SXI4_9GAMM</name>
<organism evidence="3 4">
    <name type="scientific">Exilibacterium tricleocarpae</name>
    <dbReference type="NCBI Taxonomy" id="2591008"/>
    <lineage>
        <taxon>Bacteria</taxon>
        <taxon>Pseudomonadati</taxon>
        <taxon>Pseudomonadota</taxon>
        <taxon>Gammaproteobacteria</taxon>
        <taxon>Cellvibrionales</taxon>
        <taxon>Cellvibrionaceae</taxon>
        <taxon>Exilibacterium</taxon>
    </lineage>
</organism>
<sequence>MLKFAEDTRLEQISEHHWRGRISADWSIAGVPNGGYIMAIGARALQAALPHPHPLTVTAYYMAPAEPGPVDCEVEVLRTGGSSSHGCVRLLQNRVLKVMMIGVFADLTQTRGESRSVPAGPAIRPYDECVRLRMPFDFSFGHQVLQRVNPGQEQSFTGQPDGRGQLSGWLELADGPSTDPLALLLFADGFPPPVFTFYGPTGWVPTLELTVQVRGLAQPGPIQCHFETNYLTRGVLEEDGYLWDSDGQLVAISRQTAKFRLPK</sequence>
<proteinExistence type="predicted"/>
<evidence type="ECO:0000313" key="3">
    <source>
        <dbReference type="EMBL" id="TQV69674.1"/>
    </source>
</evidence>
<dbReference type="Proteomes" id="UP000319732">
    <property type="component" value="Unassembled WGS sequence"/>
</dbReference>
<dbReference type="InterPro" id="IPR042171">
    <property type="entry name" value="Acyl-CoA_hotdog"/>
</dbReference>
<dbReference type="Pfam" id="PF13622">
    <property type="entry name" value="4HBT_3"/>
    <property type="match status" value="1"/>
</dbReference>
<dbReference type="InterPro" id="IPR052389">
    <property type="entry name" value="Sec_Metab_Biosynth-Assoc"/>
</dbReference>
<accession>A0A545SXI4</accession>
<dbReference type="InterPro" id="IPR029069">
    <property type="entry name" value="HotDog_dom_sf"/>
</dbReference>
<reference evidence="3 4" key="1">
    <citation type="submission" date="2019-06" db="EMBL/GenBank/DDBJ databases">
        <title>Whole genome sequence for Cellvibrionaceae sp. R142.</title>
        <authorList>
            <person name="Wang G."/>
        </authorList>
    </citation>
    <scope>NUCLEOTIDE SEQUENCE [LARGE SCALE GENOMIC DNA]</scope>
    <source>
        <strain evidence="3 4">R142</strain>
    </source>
</reference>
<dbReference type="EMBL" id="VHSG01000027">
    <property type="protein sequence ID" value="TQV69674.1"/>
    <property type="molecule type" value="Genomic_DNA"/>
</dbReference>
<evidence type="ECO:0000313" key="4">
    <source>
        <dbReference type="Proteomes" id="UP000319732"/>
    </source>
</evidence>
<keyword evidence="4" id="KW-1185">Reference proteome</keyword>
<dbReference type="RefSeq" id="WP_142929313.1">
    <property type="nucleotide sequence ID" value="NZ_ML660105.1"/>
</dbReference>
<dbReference type="AlphaFoldDB" id="A0A545SXI4"/>
<dbReference type="InterPro" id="IPR049449">
    <property type="entry name" value="TesB_ACOT8-like_N"/>
</dbReference>
<dbReference type="InterPro" id="IPR049450">
    <property type="entry name" value="ACOT8-like_C"/>
</dbReference>
<dbReference type="PANTHER" id="PTHR38110:SF1">
    <property type="entry name" value="THIOESTERASE DOMAIN-CONTAINING PROTEIN"/>
    <property type="match status" value="1"/>
</dbReference>
<gene>
    <name evidence="3" type="ORF">FKG94_23050</name>
</gene>
<dbReference type="Gene3D" id="2.40.160.210">
    <property type="entry name" value="Acyl-CoA thioesterase, double hotdog domain"/>
    <property type="match status" value="1"/>
</dbReference>
<dbReference type="SUPFAM" id="SSF54637">
    <property type="entry name" value="Thioesterase/thiol ester dehydrase-isomerase"/>
    <property type="match status" value="2"/>
</dbReference>
<comment type="caution">
    <text evidence="3">The sequence shown here is derived from an EMBL/GenBank/DDBJ whole genome shotgun (WGS) entry which is preliminary data.</text>
</comment>
<feature type="domain" description="Acyl-CoA thioesterase-like N-terminal HotDog" evidence="1">
    <location>
        <begin position="23"/>
        <end position="104"/>
    </location>
</feature>
<dbReference type="OrthoDB" id="7059210at2"/>
<evidence type="ECO:0000259" key="1">
    <source>
        <dbReference type="Pfam" id="PF13622"/>
    </source>
</evidence>
<protein>
    <submittedName>
        <fullName evidence="3">Thioesterase family protein</fullName>
    </submittedName>
</protein>
<evidence type="ECO:0000259" key="2">
    <source>
        <dbReference type="Pfam" id="PF20789"/>
    </source>
</evidence>